<name>A0AAV9MU83_9EURO</name>
<feature type="compositionally biased region" description="Basic and acidic residues" evidence="1">
    <location>
        <begin position="410"/>
        <end position="422"/>
    </location>
</feature>
<evidence type="ECO:0000256" key="1">
    <source>
        <dbReference type="SAM" id="MobiDB-lite"/>
    </source>
</evidence>
<feature type="domain" description="Azaphilone pigments biosynthesis cluster protein L N-terminal" evidence="3">
    <location>
        <begin position="2"/>
        <end position="202"/>
    </location>
</feature>
<feature type="signal peptide" evidence="2">
    <location>
        <begin position="1"/>
        <end position="17"/>
    </location>
</feature>
<keyword evidence="5" id="KW-1185">Reference proteome</keyword>
<proteinExistence type="predicted"/>
<feature type="compositionally biased region" description="Polar residues" evidence="1">
    <location>
        <begin position="376"/>
        <end position="394"/>
    </location>
</feature>
<evidence type="ECO:0000313" key="5">
    <source>
        <dbReference type="Proteomes" id="UP001358417"/>
    </source>
</evidence>
<organism evidence="4 5">
    <name type="scientific">Exophiala bonariae</name>
    <dbReference type="NCBI Taxonomy" id="1690606"/>
    <lineage>
        <taxon>Eukaryota</taxon>
        <taxon>Fungi</taxon>
        <taxon>Dikarya</taxon>
        <taxon>Ascomycota</taxon>
        <taxon>Pezizomycotina</taxon>
        <taxon>Eurotiomycetes</taxon>
        <taxon>Chaetothyriomycetidae</taxon>
        <taxon>Chaetothyriales</taxon>
        <taxon>Herpotrichiellaceae</taxon>
        <taxon>Exophiala</taxon>
    </lineage>
</organism>
<reference evidence="4 5" key="1">
    <citation type="submission" date="2023-08" db="EMBL/GenBank/DDBJ databases">
        <title>Black Yeasts Isolated from many extreme environments.</title>
        <authorList>
            <person name="Coleine C."/>
            <person name="Stajich J.E."/>
            <person name="Selbmann L."/>
        </authorList>
    </citation>
    <scope>NUCLEOTIDE SEQUENCE [LARGE SCALE GENOMIC DNA]</scope>
    <source>
        <strain evidence="4 5">CCFEE 5792</strain>
    </source>
</reference>
<evidence type="ECO:0000256" key="2">
    <source>
        <dbReference type="SAM" id="SignalP"/>
    </source>
</evidence>
<dbReference type="GeneID" id="89980553"/>
<dbReference type="Proteomes" id="UP001358417">
    <property type="component" value="Unassembled WGS sequence"/>
</dbReference>
<evidence type="ECO:0000259" key="3">
    <source>
        <dbReference type="Pfam" id="PF17111"/>
    </source>
</evidence>
<gene>
    <name evidence="4" type="ORF">LTR84_012408</name>
</gene>
<protein>
    <recommendedName>
        <fullName evidence="3">Azaphilone pigments biosynthesis cluster protein L N-terminal domain-containing protein</fullName>
    </recommendedName>
</protein>
<accession>A0AAV9MU83</accession>
<dbReference type="Pfam" id="PF17111">
    <property type="entry name" value="PigL_N"/>
    <property type="match status" value="1"/>
</dbReference>
<dbReference type="EMBL" id="JAVRRD010000071">
    <property type="protein sequence ID" value="KAK5042889.1"/>
    <property type="molecule type" value="Genomic_DNA"/>
</dbReference>
<comment type="caution">
    <text evidence="4">The sequence shown here is derived from an EMBL/GenBank/DDBJ whole genome shotgun (WGS) entry which is preliminary data.</text>
</comment>
<dbReference type="RefSeq" id="XP_064699782.1">
    <property type="nucleotide sequence ID" value="XM_064855930.1"/>
</dbReference>
<feature type="region of interest" description="Disordered" evidence="1">
    <location>
        <begin position="376"/>
        <end position="435"/>
    </location>
</feature>
<feature type="chain" id="PRO_5043698619" description="Azaphilone pigments biosynthesis cluster protein L N-terminal domain-containing protein" evidence="2">
    <location>
        <begin position="18"/>
        <end position="435"/>
    </location>
</feature>
<sequence>MADPLSVAASVLAVATAAVVSIRSLCDTVKSFQNRNNTLRRLQANLQDLATILDSLVQVIEDDISVLALLEGPIDRCKDICIEFEQSMKKFHAKSKTSLLDWTKLEFMKGDINDFIETLEGYKSTITVGLGTINLRNSKVSHDVLQQYEEMIKDTAYNLEVHLRRIDEKLTGYNSQGDNALETSIDLQDERAVTQQCLRICKDASSYIESLTKRASTLLQNAPQTNAEDDSWGDLQAQMLTREAFNTSQSNFLKVISCLGERLQSMVTNEGAGNENERSRLQEDINISKQCLQVCKMAGEISSQKIHRIGEAVAEDDSDQVVVTTLADLFEVRKAVSKGRSAQLVATLTPENFDHVVEKRYSSRFGAFLDSSVHSQIGSATSPIPSHSQTSKQFLSPGLNKDSQSLGPTGRRDKPNSNEMKRRGGNGENVWKAKD</sequence>
<dbReference type="AlphaFoldDB" id="A0AAV9MU83"/>
<keyword evidence="2" id="KW-0732">Signal</keyword>
<dbReference type="InterPro" id="IPR031348">
    <property type="entry name" value="PigL_N"/>
</dbReference>
<evidence type="ECO:0000313" key="4">
    <source>
        <dbReference type="EMBL" id="KAK5042889.1"/>
    </source>
</evidence>